<reference evidence="5" key="1">
    <citation type="journal article" date="2018" name="Nat. Genet.">
        <title>Extensive intraspecific gene order and gene structural variations between Mo17 and other maize genomes.</title>
        <authorList>
            <person name="Sun S."/>
            <person name="Zhou Y."/>
            <person name="Chen J."/>
            <person name="Shi J."/>
            <person name="Zhao H."/>
            <person name="Zhao H."/>
            <person name="Song W."/>
            <person name="Zhang M."/>
            <person name="Cui Y."/>
            <person name="Dong X."/>
            <person name="Liu H."/>
            <person name="Ma X."/>
            <person name="Jiao Y."/>
            <person name="Wang B."/>
            <person name="Wei X."/>
            <person name="Stein J.C."/>
            <person name="Glaubitz J.C."/>
            <person name="Lu F."/>
            <person name="Yu G."/>
            <person name="Liang C."/>
            <person name="Fengler K."/>
            <person name="Li B."/>
            <person name="Rafalski A."/>
            <person name="Schnable P.S."/>
            <person name="Ware D.H."/>
            <person name="Buckler E.S."/>
            <person name="Lai J."/>
        </authorList>
    </citation>
    <scope>NUCLEOTIDE SEQUENCE [LARGE SCALE GENOMIC DNA]</scope>
    <source>
        <tissue evidence="5">Seedling</tissue>
    </source>
</reference>
<organism evidence="5">
    <name type="scientific">Zea mays</name>
    <name type="common">Maize</name>
    <dbReference type="NCBI Taxonomy" id="4577"/>
    <lineage>
        <taxon>Eukaryota</taxon>
        <taxon>Viridiplantae</taxon>
        <taxon>Streptophyta</taxon>
        <taxon>Embryophyta</taxon>
        <taxon>Tracheophyta</taxon>
        <taxon>Spermatophyta</taxon>
        <taxon>Magnoliopsida</taxon>
        <taxon>Liliopsida</taxon>
        <taxon>Poales</taxon>
        <taxon>Poaceae</taxon>
        <taxon>PACMAD clade</taxon>
        <taxon>Panicoideae</taxon>
        <taxon>Andropogonodae</taxon>
        <taxon>Andropogoneae</taxon>
        <taxon>Tripsacinae</taxon>
        <taxon>Zea</taxon>
    </lineage>
</organism>
<dbReference type="InterPro" id="IPR050667">
    <property type="entry name" value="PPR-containing_protein"/>
</dbReference>
<gene>
    <name evidence="5" type="primary">At5g47360</name>
    <name evidence="5" type="ORF">Zm00014a_004731</name>
</gene>
<accession>A0A8J8YAL2</accession>
<feature type="repeat" description="PPR" evidence="4">
    <location>
        <begin position="255"/>
        <end position="289"/>
    </location>
</feature>
<dbReference type="NCBIfam" id="TIGR00756">
    <property type="entry name" value="PPR"/>
    <property type="match status" value="3"/>
</dbReference>
<evidence type="ECO:0000256" key="3">
    <source>
        <dbReference type="ARBA" id="ARBA00022946"/>
    </source>
</evidence>
<feature type="repeat" description="PPR" evidence="4">
    <location>
        <begin position="76"/>
        <end position="110"/>
    </location>
</feature>
<feature type="repeat" description="PPR" evidence="4">
    <location>
        <begin position="185"/>
        <end position="219"/>
    </location>
</feature>
<dbReference type="PROSITE" id="PS51375">
    <property type="entry name" value="PPR"/>
    <property type="match status" value="4"/>
</dbReference>
<dbReference type="InterPro" id="IPR011990">
    <property type="entry name" value="TPR-like_helical_dom_sf"/>
</dbReference>
<evidence type="ECO:0000313" key="5">
    <source>
        <dbReference type="EMBL" id="PWZ56650.1"/>
    </source>
</evidence>
<sequence length="325" mass="35151">MRSFDLVPSAACFHHALRAAGSASDVSAVLEIMSASGACPTVPVIVAAVHKLASAGEFEVAYRLIDKMPEFGCVPNAVVYTAVLDGMCSFGNVDAALRLMKAMEGSEFGANCAPTVVTYTCLVKCLCGKGRAVEALAVLDRMTERRVMPNRVFMRTLVEGFCTEQRVVDAYDVVERVIGDGSVSSTQCYNVLLVSLWKVGMGEEAEGLARMMMTKGVQLTPLAGSCMVRELCIRKRSLDACYWLGVIEENGVLCDSDVYGTLLLGLCEEGHIHEASTLGRKVVDRGILIELSCADRLVELLKQYGDEELASNILGLRRRPEGLSF</sequence>
<proteinExistence type="inferred from homology"/>
<dbReference type="PANTHER" id="PTHR47939:SF1">
    <property type="entry name" value="OS04G0684500 PROTEIN"/>
    <property type="match status" value="1"/>
</dbReference>
<feature type="repeat" description="PPR" evidence="4">
    <location>
        <begin position="115"/>
        <end position="149"/>
    </location>
</feature>
<dbReference type="RefSeq" id="NP_001136913.2">
    <property type="nucleotide sequence ID" value="NM_001143441.2"/>
</dbReference>
<keyword evidence="2" id="KW-0677">Repeat</keyword>
<dbReference type="Pfam" id="PF13041">
    <property type="entry name" value="PPR_2"/>
    <property type="match status" value="1"/>
</dbReference>
<dbReference type="PANTHER" id="PTHR47939">
    <property type="entry name" value="MEMBRANE-ASSOCIATED SALT-INDUCIBLE PROTEIN-LIKE"/>
    <property type="match status" value="1"/>
</dbReference>
<dbReference type="KEGG" id="zma:100217071"/>
<name>A0A8J8YAL2_MAIZE</name>
<protein>
    <submittedName>
        <fullName evidence="5">Pentatricopeptide repeat-containing protein</fullName>
    </submittedName>
</protein>
<dbReference type="Pfam" id="PF12854">
    <property type="entry name" value="PPR_1"/>
    <property type="match status" value="1"/>
</dbReference>
<dbReference type="Gene3D" id="1.25.40.10">
    <property type="entry name" value="Tetratricopeptide repeat domain"/>
    <property type="match status" value="3"/>
</dbReference>
<dbReference type="Pfam" id="PF01535">
    <property type="entry name" value="PPR"/>
    <property type="match status" value="2"/>
</dbReference>
<dbReference type="OrthoDB" id="185373at2759"/>
<dbReference type="EMBL" id="NCVQ01000001">
    <property type="protein sequence ID" value="PWZ56650.1"/>
    <property type="molecule type" value="Genomic_DNA"/>
</dbReference>
<evidence type="ECO:0000256" key="2">
    <source>
        <dbReference type="ARBA" id="ARBA00022737"/>
    </source>
</evidence>
<dbReference type="Proteomes" id="UP000251960">
    <property type="component" value="Chromosome 1"/>
</dbReference>
<dbReference type="AlphaFoldDB" id="A0A8J8YAL2"/>
<evidence type="ECO:0000256" key="1">
    <source>
        <dbReference type="ARBA" id="ARBA00007626"/>
    </source>
</evidence>
<dbReference type="InterPro" id="IPR002885">
    <property type="entry name" value="PPR_rpt"/>
</dbReference>
<evidence type="ECO:0000256" key="4">
    <source>
        <dbReference type="PROSITE-ProRule" id="PRU00708"/>
    </source>
</evidence>
<comment type="similarity">
    <text evidence="1">Belongs to the PPR family. P subfamily.</text>
</comment>
<keyword evidence="3" id="KW-0809">Transit peptide</keyword>
<comment type="caution">
    <text evidence="5">The sequence shown here is derived from an EMBL/GenBank/DDBJ whole genome shotgun (WGS) entry which is preliminary data.</text>
</comment>